<evidence type="ECO:0000313" key="4">
    <source>
        <dbReference type="Proteomes" id="UP000825729"/>
    </source>
</evidence>
<evidence type="ECO:0000256" key="2">
    <source>
        <dbReference type="ARBA" id="ARBA00022842"/>
    </source>
</evidence>
<dbReference type="InterPro" id="IPR042086">
    <property type="entry name" value="MeTrfase_capping"/>
</dbReference>
<comment type="caution">
    <text evidence="3">The sequence shown here is derived from an EMBL/GenBank/DDBJ whole genome shotgun (WGS) entry which is preliminary data.</text>
</comment>
<dbReference type="SUPFAM" id="SSF53335">
    <property type="entry name" value="S-adenosyl-L-methionine-dependent methyltransferases"/>
    <property type="match status" value="1"/>
</dbReference>
<dbReference type="Gene3D" id="1.10.1200.270">
    <property type="entry name" value="Methyltransferase, alpha-helical capping domain"/>
    <property type="match status" value="1"/>
</dbReference>
<dbReference type="AlphaFoldDB" id="A0AAV7EK06"/>
<keyword evidence="2" id="KW-0460">Magnesium</keyword>
<gene>
    <name evidence="3" type="ORF">H6P81_009004</name>
</gene>
<evidence type="ECO:0000313" key="3">
    <source>
        <dbReference type="EMBL" id="KAG9449039.1"/>
    </source>
</evidence>
<sequence length="359" mass="39967">MEALPMIGGEGPNSYAKNSSYQKEGASTVLGAVKEAILKDSDLGRLSSGHPFRIADLGCSVGPNTFDAVDAIIEAMKLKLGNNNDDDAPPEFHVFFNDLPSNDFNTLLRSPRLMEGCGYFAAAVPGSCHGRLFPKSSLHFVQSFYTLHWLSRVPEAVEDENSPAWNKGHIFAENARAEVMEAFSAQFVADMERFLRAREDELVPGALMALVFPYGRRDHNTIRAESVMINSLFGLLELTLQDMVAMGKVDQHKVDAFNFPLHLPSPETVEKAVERNGSFDVEEMKVFVNSRRPGVAFDAGVQSKQIRAVTEKMITKQFGEEILDEIFERHRVKVEEVAQVSMEKDGIKSLFVLLKRKPN</sequence>
<evidence type="ECO:0008006" key="5">
    <source>
        <dbReference type="Google" id="ProtNLM"/>
    </source>
</evidence>
<dbReference type="GO" id="GO:0046872">
    <property type="term" value="F:metal ion binding"/>
    <property type="evidence" value="ECO:0007669"/>
    <property type="project" value="UniProtKB-KW"/>
</dbReference>
<accession>A0AAV7EK06</accession>
<proteinExistence type="predicted"/>
<dbReference type="GO" id="GO:0008168">
    <property type="term" value="F:methyltransferase activity"/>
    <property type="evidence" value="ECO:0007669"/>
    <property type="project" value="InterPro"/>
</dbReference>
<dbReference type="PANTHER" id="PTHR31009">
    <property type="entry name" value="S-ADENOSYL-L-METHIONINE:CARBOXYL METHYLTRANSFERASE FAMILY PROTEIN"/>
    <property type="match status" value="1"/>
</dbReference>
<dbReference type="InterPro" id="IPR029063">
    <property type="entry name" value="SAM-dependent_MTases_sf"/>
</dbReference>
<dbReference type="InterPro" id="IPR005299">
    <property type="entry name" value="MeTrfase_7"/>
</dbReference>
<reference evidence="3 4" key="1">
    <citation type="submission" date="2021-07" db="EMBL/GenBank/DDBJ databases">
        <title>The Aristolochia fimbriata genome: insights into angiosperm evolution, floral development and chemical biosynthesis.</title>
        <authorList>
            <person name="Jiao Y."/>
        </authorList>
    </citation>
    <scope>NUCLEOTIDE SEQUENCE [LARGE SCALE GENOMIC DNA]</scope>
    <source>
        <strain evidence="3">IBCAS-2021</strain>
        <tissue evidence="3">Leaf</tissue>
    </source>
</reference>
<organism evidence="3 4">
    <name type="scientific">Aristolochia fimbriata</name>
    <name type="common">White veined hardy Dutchman's pipe vine</name>
    <dbReference type="NCBI Taxonomy" id="158543"/>
    <lineage>
        <taxon>Eukaryota</taxon>
        <taxon>Viridiplantae</taxon>
        <taxon>Streptophyta</taxon>
        <taxon>Embryophyta</taxon>
        <taxon>Tracheophyta</taxon>
        <taxon>Spermatophyta</taxon>
        <taxon>Magnoliopsida</taxon>
        <taxon>Magnoliidae</taxon>
        <taxon>Piperales</taxon>
        <taxon>Aristolochiaceae</taxon>
        <taxon>Aristolochia</taxon>
    </lineage>
</organism>
<keyword evidence="4" id="KW-1185">Reference proteome</keyword>
<protein>
    <recommendedName>
        <fullName evidence="5">S-adenosylmethionine-dependent methyltransferase</fullName>
    </recommendedName>
</protein>
<dbReference type="Proteomes" id="UP000825729">
    <property type="component" value="Unassembled WGS sequence"/>
</dbReference>
<dbReference type="EMBL" id="JAINDJ010000004">
    <property type="protein sequence ID" value="KAG9449039.1"/>
    <property type="molecule type" value="Genomic_DNA"/>
</dbReference>
<keyword evidence="1" id="KW-0479">Metal-binding</keyword>
<name>A0AAV7EK06_ARIFI</name>
<dbReference type="Gene3D" id="3.40.50.150">
    <property type="entry name" value="Vaccinia Virus protein VP39"/>
    <property type="match status" value="1"/>
</dbReference>
<dbReference type="Pfam" id="PF03492">
    <property type="entry name" value="Methyltransf_7"/>
    <property type="match status" value="1"/>
</dbReference>
<evidence type="ECO:0000256" key="1">
    <source>
        <dbReference type="ARBA" id="ARBA00022723"/>
    </source>
</evidence>